<proteinExistence type="predicted"/>
<accession>A0A3G4ZSF8</accession>
<dbReference type="EMBL" id="MK072001">
    <property type="protein sequence ID" value="AYV76941.1"/>
    <property type="molecule type" value="Genomic_DNA"/>
</dbReference>
<gene>
    <name evidence="1" type="ORF">Barrevirus4_25</name>
</gene>
<feature type="non-terminal residue" evidence="1">
    <location>
        <position position="1"/>
    </location>
</feature>
<protein>
    <submittedName>
        <fullName evidence="1">Uncharacterized protein</fullName>
    </submittedName>
</protein>
<sequence>LPTILYFISKYSIYDKTFLNKIGFKKEMIQNKANEDIIVKLFSKSSLSLIKFIIDDGSFIVTNECIDLAISNRNFEVIIYLFNNYEFVIDEDVLNQLFFLDNNKKNKNKRRRGLKRRVRRLRPSWIHKHNSRKRGLQVRKISNYEEYMITIISNVKEIKEKTLHNIFINSLTWLLNAHCFKLVNLLANKLKYDIKYHLTKDLLDTLIHDIIRDDDLITLLKLFESKIVLPITVSSGNKNMDIAIMSNSTTLIKYFNETLKMVCGNNMHIHFNGYRILNKKEFIKNLVLLEYPIDNKLIKSIVRAGRFDIIMDLIKDGKHIMPSFVIDYAILCKKYNLITKLLNSGTKIQKRNYIDKIIRFGNSRNNVFHYRFYFRSKKDRYLLTDTKQIDFLIDLGCTTNDSLSINFLAKNGSHDLVMLLHKYYGYKPTISAILVYFERFNRVNKIDCKQTIDYIEYVKNVMGINIFKSNEFTNTFNFSRLCELIASSSNPQQLIPLLTYFVKEGNIVVKLDHLRQSILYLHDSSYFEPIFEFFKEQNVLPDRDLFLTSIQNRYPVLTKYLVDKHQFTVTIKELHNMISRRDISLDSLISITDTLKIKITPYTVKLIIDTHLHHWYQCKYLKIMILTCKRIMEESYQMILRSNDIKLKKFLVEHKDQIKIVNYVPDVDEIPDVLPAVRALFDHDDFSSDDEDIKGDKDYVDEILAEYKV</sequence>
<evidence type="ECO:0000313" key="1">
    <source>
        <dbReference type="EMBL" id="AYV76941.1"/>
    </source>
</evidence>
<organism evidence="1">
    <name type="scientific">Barrevirus sp</name>
    <dbReference type="NCBI Taxonomy" id="2487763"/>
    <lineage>
        <taxon>Viruses</taxon>
        <taxon>Varidnaviria</taxon>
        <taxon>Bamfordvirae</taxon>
        <taxon>Nucleocytoviricota</taxon>
        <taxon>Megaviricetes</taxon>
        <taxon>Imitervirales</taxon>
        <taxon>Mimiviridae</taxon>
        <taxon>Klosneuvirinae</taxon>
    </lineage>
</organism>
<name>A0A3G4ZSF8_9VIRU</name>
<reference evidence="1" key="1">
    <citation type="submission" date="2018-10" db="EMBL/GenBank/DDBJ databases">
        <title>Hidden diversity of soil giant viruses.</title>
        <authorList>
            <person name="Schulz F."/>
            <person name="Alteio L."/>
            <person name="Goudeau D."/>
            <person name="Ryan E.M."/>
            <person name="Malmstrom R.R."/>
            <person name="Blanchard J."/>
            <person name="Woyke T."/>
        </authorList>
    </citation>
    <scope>NUCLEOTIDE SEQUENCE</scope>
    <source>
        <strain evidence="1">BAV1</strain>
    </source>
</reference>